<organism evidence="2 3">
    <name type="scientific">Labeo rohita</name>
    <name type="common">Indian major carp</name>
    <name type="synonym">Cyprinus rohita</name>
    <dbReference type="NCBI Taxonomy" id="84645"/>
    <lineage>
        <taxon>Eukaryota</taxon>
        <taxon>Metazoa</taxon>
        <taxon>Chordata</taxon>
        <taxon>Craniata</taxon>
        <taxon>Vertebrata</taxon>
        <taxon>Euteleostomi</taxon>
        <taxon>Actinopterygii</taxon>
        <taxon>Neopterygii</taxon>
        <taxon>Teleostei</taxon>
        <taxon>Ostariophysi</taxon>
        <taxon>Cypriniformes</taxon>
        <taxon>Cyprinidae</taxon>
        <taxon>Labeoninae</taxon>
        <taxon>Labeonini</taxon>
        <taxon>Labeo</taxon>
    </lineage>
</organism>
<evidence type="ECO:0000256" key="1">
    <source>
        <dbReference type="SAM" id="MobiDB-lite"/>
    </source>
</evidence>
<evidence type="ECO:0000313" key="2">
    <source>
        <dbReference type="EMBL" id="KAI2659137.1"/>
    </source>
</evidence>
<keyword evidence="3" id="KW-1185">Reference proteome</keyword>
<feature type="region of interest" description="Disordered" evidence="1">
    <location>
        <begin position="121"/>
        <end position="152"/>
    </location>
</feature>
<comment type="caution">
    <text evidence="2">The sequence shown here is derived from an EMBL/GenBank/DDBJ whole genome shotgun (WGS) entry which is preliminary data.</text>
</comment>
<reference evidence="2 3" key="1">
    <citation type="submission" date="2022-01" db="EMBL/GenBank/DDBJ databases">
        <title>A high-quality chromosome-level genome assembly of rohu carp, Labeo rohita.</title>
        <authorList>
            <person name="Arick M.A. II"/>
            <person name="Hsu C.-Y."/>
            <person name="Magbanua Z."/>
            <person name="Pechanova O."/>
            <person name="Grover C."/>
            <person name="Miller E."/>
            <person name="Thrash A."/>
            <person name="Ezzel L."/>
            <person name="Alam S."/>
            <person name="Benzie J."/>
            <person name="Hamilton M."/>
            <person name="Karsi A."/>
            <person name="Lawrence M.L."/>
            <person name="Peterson D.G."/>
        </authorList>
    </citation>
    <scope>NUCLEOTIDE SEQUENCE [LARGE SCALE GENOMIC DNA]</scope>
    <source>
        <strain evidence="3">BAU-BD-2019</strain>
        <tissue evidence="2">Blood</tissue>
    </source>
</reference>
<feature type="region of interest" description="Disordered" evidence="1">
    <location>
        <begin position="174"/>
        <end position="216"/>
    </location>
</feature>
<gene>
    <name evidence="2" type="ORF">H4Q32_023361</name>
</gene>
<dbReference type="EMBL" id="JACTAM010000011">
    <property type="protein sequence ID" value="KAI2659137.1"/>
    <property type="molecule type" value="Genomic_DNA"/>
</dbReference>
<sequence>MYSLWVVTIEGKPLVTHYTSLPGCFFPALTSPSPLFFSSEFRLAEGQRGRRGENGRERAQIGRQGFTERLKSVHECMKRTKEESQTSSTFPETMIPRAALSLEERMFPAHSGVTAVYSVSRHPGPPYPGHDLSKTHPNLAGTPPGHATSPALSQVSVPAAPSYRFLKGWETGGGPPYNPAQNAGSAPLVYSPQTQPMNVQPQTRPVSTAPQLHTVH</sequence>
<proteinExistence type="predicted"/>
<feature type="compositionally biased region" description="Polar residues" evidence="1">
    <location>
        <begin position="191"/>
        <end position="216"/>
    </location>
</feature>
<protein>
    <submittedName>
        <fullName evidence="2">Uncharacterized protein</fullName>
    </submittedName>
</protein>
<evidence type="ECO:0000313" key="3">
    <source>
        <dbReference type="Proteomes" id="UP000830375"/>
    </source>
</evidence>
<accession>A0ABQ8M8E2</accession>
<name>A0ABQ8M8E2_LABRO</name>
<dbReference type="Proteomes" id="UP000830375">
    <property type="component" value="Unassembled WGS sequence"/>
</dbReference>